<sequence length="160" mass="18561">MESLLVEEFPKYKEHSQAKILETLKIHVVEDASKEEPCVVSRMRRALELKESEHLECSKVKESELEKMSFQGLQVGVNMEQAIQDWLISKSAFEEKSFHGLAIIYRKYIKEFSTNASNVLCLDKKINIKLIKYIHSKNHNIVNANNKKFGMKLCDFDPRG</sequence>
<organism evidence="1 2">
    <name type="scientific">Catharanthus roseus</name>
    <name type="common">Madagascar periwinkle</name>
    <name type="synonym">Vinca rosea</name>
    <dbReference type="NCBI Taxonomy" id="4058"/>
    <lineage>
        <taxon>Eukaryota</taxon>
        <taxon>Viridiplantae</taxon>
        <taxon>Streptophyta</taxon>
        <taxon>Embryophyta</taxon>
        <taxon>Tracheophyta</taxon>
        <taxon>Spermatophyta</taxon>
        <taxon>Magnoliopsida</taxon>
        <taxon>eudicotyledons</taxon>
        <taxon>Gunneridae</taxon>
        <taxon>Pentapetalae</taxon>
        <taxon>asterids</taxon>
        <taxon>lamiids</taxon>
        <taxon>Gentianales</taxon>
        <taxon>Apocynaceae</taxon>
        <taxon>Rauvolfioideae</taxon>
        <taxon>Vinceae</taxon>
        <taxon>Catharanthinae</taxon>
        <taxon>Catharanthus</taxon>
    </lineage>
</organism>
<dbReference type="Proteomes" id="UP001060085">
    <property type="component" value="Linkage Group LG07"/>
</dbReference>
<protein>
    <submittedName>
        <fullName evidence="1">Uncharacterized protein</fullName>
    </submittedName>
</protein>
<keyword evidence="2" id="KW-1185">Reference proteome</keyword>
<reference evidence="2" key="1">
    <citation type="journal article" date="2023" name="Nat. Plants">
        <title>Single-cell RNA sequencing provides a high-resolution roadmap for understanding the multicellular compartmentation of specialized metabolism.</title>
        <authorList>
            <person name="Sun S."/>
            <person name="Shen X."/>
            <person name="Li Y."/>
            <person name="Li Y."/>
            <person name="Wang S."/>
            <person name="Li R."/>
            <person name="Zhang H."/>
            <person name="Shen G."/>
            <person name="Guo B."/>
            <person name="Wei J."/>
            <person name="Xu J."/>
            <person name="St-Pierre B."/>
            <person name="Chen S."/>
            <person name="Sun C."/>
        </authorList>
    </citation>
    <scope>NUCLEOTIDE SEQUENCE [LARGE SCALE GENOMIC DNA]</scope>
</reference>
<comment type="caution">
    <text evidence="1">The sequence shown here is derived from an EMBL/GenBank/DDBJ whole genome shotgun (WGS) entry which is preliminary data.</text>
</comment>
<gene>
    <name evidence="1" type="ORF">M9H77_30855</name>
</gene>
<dbReference type="EMBL" id="CM044707">
    <property type="protein sequence ID" value="KAI5653668.1"/>
    <property type="molecule type" value="Genomic_DNA"/>
</dbReference>
<evidence type="ECO:0000313" key="2">
    <source>
        <dbReference type="Proteomes" id="UP001060085"/>
    </source>
</evidence>
<name>A0ACB9ZYE4_CATRO</name>
<proteinExistence type="predicted"/>
<evidence type="ECO:0000313" key="1">
    <source>
        <dbReference type="EMBL" id="KAI5653668.1"/>
    </source>
</evidence>
<accession>A0ACB9ZYE4</accession>